<name>A0A2J8SZE6_PONAB</name>
<comment type="caution">
    <text evidence="2">The sequence shown here is derived from an EMBL/GenBank/DDBJ whole genome shotgun (WGS) entry which is preliminary data.</text>
</comment>
<protein>
    <submittedName>
        <fullName evidence="2">APOPT1 isoform 11</fullName>
    </submittedName>
</protein>
<sequence>AFACRGCQLAPERGAERRDTAPSGPPQAFLQVRSRPIPNSLAAPRLPHQRPRSDGTEGAAATTSGTVDSQNL</sequence>
<feature type="region of interest" description="Disordered" evidence="1">
    <location>
        <begin position="1"/>
        <end position="72"/>
    </location>
</feature>
<feature type="compositionally biased region" description="Low complexity" evidence="1">
    <location>
        <begin position="56"/>
        <end position="66"/>
    </location>
</feature>
<evidence type="ECO:0000256" key="1">
    <source>
        <dbReference type="SAM" id="MobiDB-lite"/>
    </source>
</evidence>
<evidence type="ECO:0000313" key="2">
    <source>
        <dbReference type="EMBL" id="PNJ26146.1"/>
    </source>
</evidence>
<reference evidence="2" key="1">
    <citation type="submission" date="2017-12" db="EMBL/GenBank/DDBJ databases">
        <title>High-resolution comparative analysis of great ape genomes.</title>
        <authorList>
            <person name="Pollen A."/>
            <person name="Hastie A."/>
            <person name="Hormozdiari F."/>
            <person name="Dougherty M."/>
            <person name="Liu R."/>
            <person name="Chaisson M."/>
            <person name="Hoppe E."/>
            <person name="Hill C."/>
            <person name="Pang A."/>
            <person name="Hillier L."/>
            <person name="Baker C."/>
            <person name="Armstrong J."/>
            <person name="Shendure J."/>
            <person name="Paten B."/>
            <person name="Wilson R."/>
            <person name="Chao H."/>
            <person name="Schneider V."/>
            <person name="Ventura M."/>
            <person name="Kronenberg Z."/>
            <person name="Murali S."/>
            <person name="Gordon D."/>
            <person name="Cantsilieris S."/>
            <person name="Munson K."/>
            <person name="Nelson B."/>
            <person name="Raja A."/>
            <person name="Underwood J."/>
            <person name="Diekhans M."/>
            <person name="Fiddes I."/>
            <person name="Haussler D."/>
            <person name="Eichler E."/>
        </authorList>
    </citation>
    <scope>NUCLEOTIDE SEQUENCE [LARGE SCALE GENOMIC DNA]</scope>
    <source>
        <strain evidence="2">Susie</strain>
    </source>
</reference>
<gene>
    <name evidence="2" type="ORF">CR201_G0039099</name>
</gene>
<proteinExistence type="predicted"/>
<dbReference type="AlphaFoldDB" id="A0A2J8SZE6"/>
<organism evidence="2">
    <name type="scientific">Pongo abelii</name>
    <name type="common">Sumatran orangutan</name>
    <name type="synonym">Pongo pygmaeus abelii</name>
    <dbReference type="NCBI Taxonomy" id="9601"/>
    <lineage>
        <taxon>Eukaryota</taxon>
        <taxon>Metazoa</taxon>
        <taxon>Chordata</taxon>
        <taxon>Craniata</taxon>
        <taxon>Vertebrata</taxon>
        <taxon>Euteleostomi</taxon>
        <taxon>Mammalia</taxon>
        <taxon>Eutheria</taxon>
        <taxon>Euarchontoglires</taxon>
        <taxon>Primates</taxon>
        <taxon>Haplorrhini</taxon>
        <taxon>Catarrhini</taxon>
        <taxon>Hominidae</taxon>
        <taxon>Pongo</taxon>
    </lineage>
</organism>
<feature type="non-terminal residue" evidence="2">
    <location>
        <position position="1"/>
    </location>
</feature>
<dbReference type="EMBL" id="NDHI03003534">
    <property type="protein sequence ID" value="PNJ26146.1"/>
    <property type="molecule type" value="Genomic_DNA"/>
</dbReference>
<accession>A0A2J8SZE6</accession>